<evidence type="ECO:0000313" key="2">
    <source>
        <dbReference type="EMBL" id="PLC48077.1"/>
    </source>
</evidence>
<keyword evidence="3" id="KW-1185">Reference proteome</keyword>
<dbReference type="EMBL" id="PDNW01000028">
    <property type="protein sequence ID" value="PLC48077.1"/>
    <property type="molecule type" value="Genomic_DNA"/>
</dbReference>
<comment type="caution">
    <text evidence="2">The sequence shown here is derived from an EMBL/GenBank/DDBJ whole genome shotgun (WGS) entry which is preliminary data.</text>
</comment>
<gene>
    <name evidence="2" type="ORF">CR159_20045</name>
</gene>
<dbReference type="InterPro" id="IPR009989">
    <property type="entry name" value="TrbM"/>
</dbReference>
<organism evidence="2 3">
    <name type="scientific">Pollutimonas subterranea</name>
    <dbReference type="NCBI Taxonomy" id="2045210"/>
    <lineage>
        <taxon>Bacteria</taxon>
        <taxon>Pseudomonadati</taxon>
        <taxon>Pseudomonadota</taxon>
        <taxon>Betaproteobacteria</taxon>
        <taxon>Burkholderiales</taxon>
        <taxon>Alcaligenaceae</taxon>
        <taxon>Pollutimonas</taxon>
    </lineage>
</organism>
<accession>A0A2N4TZ84</accession>
<keyword evidence="1" id="KW-0732">Signal</keyword>
<dbReference type="OrthoDB" id="9784009at2"/>
<evidence type="ECO:0000256" key="1">
    <source>
        <dbReference type="SAM" id="SignalP"/>
    </source>
</evidence>
<protein>
    <submittedName>
        <fullName evidence="2">Conjugal transfer protein TrbM</fullName>
    </submittedName>
</protein>
<evidence type="ECO:0000313" key="3">
    <source>
        <dbReference type="Proteomes" id="UP000234190"/>
    </source>
</evidence>
<dbReference type="Proteomes" id="UP000234190">
    <property type="component" value="Unassembled WGS sequence"/>
</dbReference>
<dbReference type="RefSeq" id="WP_102075722.1">
    <property type="nucleotide sequence ID" value="NZ_PDNW01000028.1"/>
</dbReference>
<name>A0A2N4TZ84_9BURK</name>
<proteinExistence type="predicted"/>
<feature type="signal peptide" evidence="1">
    <location>
        <begin position="1"/>
        <end position="26"/>
    </location>
</feature>
<sequence length="221" mass="24517">MQSFPALRAGALALACVLAPVTHAVAADGLLTGIPRLACEATLCLSSGLRPNECSPSLDHYFDIKKYSKHGLDWSATVDARRSFLSQCPASSDQGMPERIDAISRGAGKCDPEYLNRTYADTAYKWRKHEYGGDSGQTVYEVHPLPTVTLDQLPTYCVVYNDHAWTHKLSVRYVGRPSMGGHWVETQEYEAAQAKWEADHSGLWASGWNFSLMDPRRKADH</sequence>
<feature type="chain" id="PRO_5014827112" evidence="1">
    <location>
        <begin position="27"/>
        <end position="221"/>
    </location>
</feature>
<dbReference type="AlphaFoldDB" id="A0A2N4TZ84"/>
<dbReference type="Pfam" id="PF07424">
    <property type="entry name" value="TrbM"/>
    <property type="match status" value="1"/>
</dbReference>
<reference evidence="2 3" key="1">
    <citation type="submission" date="2017-10" db="EMBL/GenBank/DDBJ databases">
        <title>Two draft genome sequences of Pusillimonas sp. strains isolated from a nitrate- and radionuclide-contaminated groundwater in Russia.</title>
        <authorList>
            <person name="Grouzdev D.S."/>
            <person name="Tourova T.P."/>
            <person name="Goeva M.A."/>
            <person name="Babich T.L."/>
            <person name="Sokolova D.S."/>
            <person name="Abdullin R."/>
            <person name="Poltaraus A.B."/>
            <person name="Toshchakov S.V."/>
            <person name="Nazina T.N."/>
        </authorList>
    </citation>
    <scope>NUCLEOTIDE SEQUENCE [LARGE SCALE GENOMIC DNA]</scope>
    <source>
        <strain evidence="2 3">JR1/69-3-13</strain>
    </source>
</reference>